<gene>
    <name evidence="1" type="ORF">IV431_16480</name>
</gene>
<name>A0ABS0DTD1_9GAMM</name>
<dbReference type="EMBL" id="JADOBH010000003">
    <property type="protein sequence ID" value="MBF7957153.1"/>
    <property type="molecule type" value="Genomic_DNA"/>
</dbReference>
<reference evidence="1 2" key="1">
    <citation type="submission" date="2020-11" db="EMBL/GenBank/DDBJ databases">
        <title>Taxonomic investigation of Rahnella spp.</title>
        <authorList>
            <person name="Lee S.D."/>
        </authorList>
    </citation>
    <scope>NUCLEOTIDE SEQUENCE [LARGE SCALE GENOMIC DNA]</scope>
    <source>
        <strain evidence="1 2">SAP-10</strain>
    </source>
</reference>
<comment type="caution">
    <text evidence="1">The sequence shown here is derived from an EMBL/GenBank/DDBJ whole genome shotgun (WGS) entry which is preliminary data.</text>
</comment>
<organism evidence="1 2">
    <name type="scientific">Rahnella victoriana</name>
    <dbReference type="NCBI Taxonomy" id="1510570"/>
    <lineage>
        <taxon>Bacteria</taxon>
        <taxon>Pseudomonadati</taxon>
        <taxon>Pseudomonadota</taxon>
        <taxon>Gammaproteobacteria</taxon>
        <taxon>Enterobacterales</taxon>
        <taxon>Yersiniaceae</taxon>
        <taxon>Rahnella</taxon>
    </lineage>
</organism>
<sequence length="88" mass="10314">MKVLTDKSNFEKWFMEDFLNINHNPLNASIFTDEELEEVLTESVPDSFPCLAFIDEQSVYSGGNQVRFVYKEEIRVMQKLLEENGVIY</sequence>
<accession>A0ABS0DTD1</accession>
<dbReference type="RefSeq" id="WP_095923878.1">
    <property type="nucleotide sequence ID" value="NZ_CBCSED010000008.1"/>
</dbReference>
<dbReference type="Proteomes" id="UP000600307">
    <property type="component" value="Unassembled WGS sequence"/>
</dbReference>
<keyword evidence="2" id="KW-1185">Reference proteome</keyword>
<protein>
    <submittedName>
        <fullName evidence="1">Uncharacterized protein</fullName>
    </submittedName>
</protein>
<evidence type="ECO:0000313" key="2">
    <source>
        <dbReference type="Proteomes" id="UP000600307"/>
    </source>
</evidence>
<proteinExistence type="predicted"/>
<evidence type="ECO:0000313" key="1">
    <source>
        <dbReference type="EMBL" id="MBF7957153.1"/>
    </source>
</evidence>